<organism evidence="1 2">
    <name type="scientific">Arctium lappa</name>
    <name type="common">Greater burdock</name>
    <name type="synonym">Lappa major</name>
    <dbReference type="NCBI Taxonomy" id="4217"/>
    <lineage>
        <taxon>Eukaryota</taxon>
        <taxon>Viridiplantae</taxon>
        <taxon>Streptophyta</taxon>
        <taxon>Embryophyta</taxon>
        <taxon>Tracheophyta</taxon>
        <taxon>Spermatophyta</taxon>
        <taxon>Magnoliopsida</taxon>
        <taxon>eudicotyledons</taxon>
        <taxon>Gunneridae</taxon>
        <taxon>Pentapetalae</taxon>
        <taxon>asterids</taxon>
        <taxon>campanulids</taxon>
        <taxon>Asterales</taxon>
        <taxon>Asteraceae</taxon>
        <taxon>Carduoideae</taxon>
        <taxon>Cardueae</taxon>
        <taxon>Arctiinae</taxon>
        <taxon>Arctium</taxon>
    </lineage>
</organism>
<dbReference type="EMBL" id="CM042047">
    <property type="protein sequence ID" value="KAI3772290.1"/>
    <property type="molecule type" value="Genomic_DNA"/>
</dbReference>
<reference evidence="2" key="1">
    <citation type="journal article" date="2022" name="Mol. Ecol. Resour.">
        <title>The genomes of chicory, endive, great burdock and yacon provide insights into Asteraceae palaeo-polyploidization history and plant inulin production.</title>
        <authorList>
            <person name="Fan W."/>
            <person name="Wang S."/>
            <person name="Wang H."/>
            <person name="Wang A."/>
            <person name="Jiang F."/>
            <person name="Liu H."/>
            <person name="Zhao H."/>
            <person name="Xu D."/>
            <person name="Zhang Y."/>
        </authorList>
    </citation>
    <scope>NUCLEOTIDE SEQUENCE [LARGE SCALE GENOMIC DNA]</scope>
    <source>
        <strain evidence="2">cv. Niubang</strain>
    </source>
</reference>
<dbReference type="Proteomes" id="UP001055879">
    <property type="component" value="Linkage Group LG01"/>
</dbReference>
<name>A0ACB9FMB5_ARCLA</name>
<evidence type="ECO:0000313" key="2">
    <source>
        <dbReference type="Proteomes" id="UP001055879"/>
    </source>
</evidence>
<accession>A0ACB9FMB5</accession>
<sequence length="384" mass="42246">MQMEHQHHRIPISGADHHLLELEMPKSSGGTDVASKLPKLSCDRGCSFSKQEQSVTDIEQRSKSTAKLRGLMFFYLIVMAVEIVGGLKSNSLAVLADAAHLLTDIGGFSISLFTVWASGWNANPQQSFGFGRIEVLGAFLSVQLIWMISGYLIFEAIERLLHKHSHVNGGLMFPIAAFGFVINFIMVMWLGNGNGHGHSHEHGHGHSHHTCHEKPHGDDINEEEGTSLVVSTSKARSGTMNINIEGAYLHVMADMIQSVGVMIAGLVIWVKPEWLMVDLVCTLIFSVLALATTLPMLRNIFSIVTESTPSEVDVVRLKTDLNSIKGVHDVHDLHVWAITQGKIVLACHIVVESSVDSNEILHKVKHLCEGSYGIHHITVQIEQD</sequence>
<protein>
    <submittedName>
        <fullName evidence="1">Uncharacterized protein</fullName>
    </submittedName>
</protein>
<evidence type="ECO:0000313" key="1">
    <source>
        <dbReference type="EMBL" id="KAI3772290.1"/>
    </source>
</evidence>
<keyword evidence="2" id="KW-1185">Reference proteome</keyword>
<gene>
    <name evidence="1" type="ORF">L6452_03472</name>
</gene>
<proteinExistence type="predicted"/>
<comment type="caution">
    <text evidence="1">The sequence shown here is derived from an EMBL/GenBank/DDBJ whole genome shotgun (WGS) entry which is preliminary data.</text>
</comment>
<reference evidence="1 2" key="2">
    <citation type="journal article" date="2022" name="Mol. Ecol. Resour.">
        <title>The genomes of chicory, endive, great burdock and yacon provide insights into Asteraceae paleo-polyploidization history and plant inulin production.</title>
        <authorList>
            <person name="Fan W."/>
            <person name="Wang S."/>
            <person name="Wang H."/>
            <person name="Wang A."/>
            <person name="Jiang F."/>
            <person name="Liu H."/>
            <person name="Zhao H."/>
            <person name="Xu D."/>
            <person name="Zhang Y."/>
        </authorList>
    </citation>
    <scope>NUCLEOTIDE SEQUENCE [LARGE SCALE GENOMIC DNA]</scope>
    <source>
        <strain evidence="2">cv. Niubang</strain>
    </source>
</reference>